<sequence length="35" mass="4093">MLKKPLNTYSLTVLLVRHVGYTWAFSGIVRCLLWI</sequence>
<evidence type="ECO:0000313" key="2">
    <source>
        <dbReference type="Proteomes" id="UP000636709"/>
    </source>
</evidence>
<accession>A0A835EME9</accession>
<dbReference type="AlphaFoldDB" id="A0A835EME9"/>
<reference evidence="1" key="1">
    <citation type="submission" date="2020-07" db="EMBL/GenBank/DDBJ databases">
        <title>Genome sequence and genetic diversity analysis of an under-domesticated orphan crop, white fonio (Digitaria exilis).</title>
        <authorList>
            <person name="Bennetzen J.L."/>
            <person name="Chen S."/>
            <person name="Ma X."/>
            <person name="Wang X."/>
            <person name="Yssel A.E.J."/>
            <person name="Chaluvadi S.R."/>
            <person name="Johnson M."/>
            <person name="Gangashetty P."/>
            <person name="Hamidou F."/>
            <person name="Sanogo M.D."/>
            <person name="Zwaenepoel A."/>
            <person name="Wallace J."/>
            <person name="Van De Peer Y."/>
            <person name="Van Deynze A."/>
        </authorList>
    </citation>
    <scope>NUCLEOTIDE SEQUENCE</scope>
    <source>
        <tissue evidence="1">Leaves</tissue>
    </source>
</reference>
<protein>
    <submittedName>
        <fullName evidence="1">Uncharacterized protein</fullName>
    </submittedName>
</protein>
<evidence type="ECO:0000313" key="1">
    <source>
        <dbReference type="EMBL" id="KAF8699716.1"/>
    </source>
</evidence>
<dbReference type="EMBL" id="JACEFO010001840">
    <property type="protein sequence ID" value="KAF8699716.1"/>
    <property type="molecule type" value="Genomic_DNA"/>
</dbReference>
<name>A0A835EME9_9POAL</name>
<organism evidence="1 2">
    <name type="scientific">Digitaria exilis</name>
    <dbReference type="NCBI Taxonomy" id="1010633"/>
    <lineage>
        <taxon>Eukaryota</taxon>
        <taxon>Viridiplantae</taxon>
        <taxon>Streptophyta</taxon>
        <taxon>Embryophyta</taxon>
        <taxon>Tracheophyta</taxon>
        <taxon>Spermatophyta</taxon>
        <taxon>Magnoliopsida</taxon>
        <taxon>Liliopsida</taxon>
        <taxon>Poales</taxon>
        <taxon>Poaceae</taxon>
        <taxon>PACMAD clade</taxon>
        <taxon>Panicoideae</taxon>
        <taxon>Panicodae</taxon>
        <taxon>Paniceae</taxon>
        <taxon>Anthephorinae</taxon>
        <taxon>Digitaria</taxon>
    </lineage>
</organism>
<dbReference type="Proteomes" id="UP000636709">
    <property type="component" value="Unassembled WGS sequence"/>
</dbReference>
<proteinExistence type="predicted"/>
<keyword evidence="2" id="KW-1185">Reference proteome</keyword>
<comment type="caution">
    <text evidence="1">The sequence shown here is derived from an EMBL/GenBank/DDBJ whole genome shotgun (WGS) entry which is preliminary data.</text>
</comment>
<gene>
    <name evidence="1" type="ORF">HU200_034667</name>
</gene>